<protein>
    <submittedName>
        <fullName evidence="2">Uncharacterized protein</fullName>
    </submittedName>
</protein>
<reference evidence="2" key="1">
    <citation type="submission" date="2022-11" db="UniProtKB">
        <authorList>
            <consortium name="WormBaseParasite"/>
        </authorList>
    </citation>
    <scope>IDENTIFICATION</scope>
</reference>
<evidence type="ECO:0000313" key="2">
    <source>
        <dbReference type="WBParaSite" id="nRc.2.0.1.t38699-RA"/>
    </source>
</evidence>
<organism evidence="1 2">
    <name type="scientific">Romanomermis culicivorax</name>
    <name type="common">Nematode worm</name>
    <dbReference type="NCBI Taxonomy" id="13658"/>
    <lineage>
        <taxon>Eukaryota</taxon>
        <taxon>Metazoa</taxon>
        <taxon>Ecdysozoa</taxon>
        <taxon>Nematoda</taxon>
        <taxon>Enoplea</taxon>
        <taxon>Dorylaimia</taxon>
        <taxon>Mermithida</taxon>
        <taxon>Mermithoidea</taxon>
        <taxon>Mermithidae</taxon>
        <taxon>Romanomermis</taxon>
    </lineage>
</organism>
<proteinExistence type="predicted"/>
<name>A0A915KIX0_ROMCU</name>
<keyword evidence="1" id="KW-1185">Reference proteome</keyword>
<dbReference type="WBParaSite" id="nRc.2.0.1.t38699-RA">
    <property type="protein sequence ID" value="nRc.2.0.1.t38699-RA"/>
    <property type="gene ID" value="nRc.2.0.1.g38699"/>
</dbReference>
<evidence type="ECO:0000313" key="1">
    <source>
        <dbReference type="Proteomes" id="UP000887565"/>
    </source>
</evidence>
<dbReference type="AlphaFoldDB" id="A0A915KIX0"/>
<sequence length="78" mass="8519">MANDDNLNMANDDNLSIPIEVHKLSSPIPSLSVLDNCCKVAVIGRNNSPKLTNVLCRSTQRAYHQKILKCPGLSSKNV</sequence>
<dbReference type="Proteomes" id="UP000887565">
    <property type="component" value="Unplaced"/>
</dbReference>
<accession>A0A915KIX0</accession>